<dbReference type="SUPFAM" id="SSF53850">
    <property type="entry name" value="Periplasmic binding protein-like II"/>
    <property type="match status" value="1"/>
</dbReference>
<keyword evidence="1" id="KW-0732">Signal</keyword>
<reference evidence="2 3" key="1">
    <citation type="submission" date="2021-11" db="EMBL/GenBank/DDBJ databases">
        <authorList>
            <person name="Liang Q."/>
            <person name="Mou H."/>
            <person name="Liu Z."/>
        </authorList>
    </citation>
    <scope>NUCLEOTIDE SEQUENCE [LARGE SCALE GENOMIC DNA]</scope>
    <source>
        <strain evidence="2 3">CHU3</strain>
    </source>
</reference>
<dbReference type="EMBL" id="JAJIRN010000010">
    <property type="protein sequence ID" value="MCV2370706.1"/>
    <property type="molecule type" value="Genomic_DNA"/>
</dbReference>
<evidence type="ECO:0000256" key="1">
    <source>
        <dbReference type="SAM" id="SignalP"/>
    </source>
</evidence>
<sequence length="247" mass="28077">MKSRLLSLVGSILLTGVAWADEPTVMVEYRDKPPYSYTKEGRPSGFLIERTIEIFRLAKVNAIYEEIPLKRILRDIQSDLSPICSPSWYKLPERELYARFSLPIHEDKPHLVLVGMHAVNKVRTIKTLRALLADPELKLGKVSGVSYGADLDALISRAAQTPIDPTVTPVLLAKMIKRQRADYMLIDQEDYEFLNQKGELDAEEMTPFEFADMPAGLKRYLMCSKRVGPDTMARLDKAILQVVRELK</sequence>
<accession>A0ABT2YKW6</accession>
<name>A0ABT2YKW6_9BURK</name>
<protein>
    <submittedName>
        <fullName evidence="2">Transporter substrate-binding domain-containing protein</fullName>
    </submittedName>
</protein>
<dbReference type="Gene3D" id="3.40.190.10">
    <property type="entry name" value="Periplasmic binding protein-like II"/>
    <property type="match status" value="2"/>
</dbReference>
<proteinExistence type="predicted"/>
<organism evidence="2 3">
    <name type="scientific">Roseateles oligotrophus</name>
    <dbReference type="NCBI Taxonomy" id="1769250"/>
    <lineage>
        <taxon>Bacteria</taxon>
        <taxon>Pseudomonadati</taxon>
        <taxon>Pseudomonadota</taxon>
        <taxon>Betaproteobacteria</taxon>
        <taxon>Burkholderiales</taxon>
        <taxon>Sphaerotilaceae</taxon>
        <taxon>Roseateles</taxon>
    </lineage>
</organism>
<evidence type="ECO:0000313" key="3">
    <source>
        <dbReference type="Proteomes" id="UP001209701"/>
    </source>
</evidence>
<keyword evidence="3" id="KW-1185">Reference proteome</keyword>
<feature type="signal peptide" evidence="1">
    <location>
        <begin position="1"/>
        <end position="20"/>
    </location>
</feature>
<dbReference type="Proteomes" id="UP001209701">
    <property type="component" value="Unassembled WGS sequence"/>
</dbReference>
<comment type="caution">
    <text evidence="2">The sequence shown here is derived from an EMBL/GenBank/DDBJ whole genome shotgun (WGS) entry which is preliminary data.</text>
</comment>
<dbReference type="RefSeq" id="WP_263573295.1">
    <property type="nucleotide sequence ID" value="NZ_JAJIRN010000010.1"/>
</dbReference>
<gene>
    <name evidence="2" type="ORF">LNV07_21685</name>
</gene>
<evidence type="ECO:0000313" key="2">
    <source>
        <dbReference type="EMBL" id="MCV2370706.1"/>
    </source>
</evidence>
<feature type="chain" id="PRO_5046428843" evidence="1">
    <location>
        <begin position="21"/>
        <end position="247"/>
    </location>
</feature>